<dbReference type="SUPFAM" id="SSF51735">
    <property type="entry name" value="NAD(P)-binding Rossmann-fold domains"/>
    <property type="match status" value="1"/>
</dbReference>
<dbReference type="Pfam" id="PF22725">
    <property type="entry name" value="GFO_IDH_MocA_C3"/>
    <property type="match status" value="1"/>
</dbReference>
<dbReference type="GO" id="GO:0000166">
    <property type="term" value="F:nucleotide binding"/>
    <property type="evidence" value="ECO:0007669"/>
    <property type="project" value="InterPro"/>
</dbReference>
<dbReference type="InterPro" id="IPR036291">
    <property type="entry name" value="NAD(P)-bd_dom_sf"/>
</dbReference>
<dbReference type="OrthoDB" id="6183734at2"/>
<evidence type="ECO:0000313" key="5">
    <source>
        <dbReference type="EMBL" id="SMY06171.1"/>
    </source>
</evidence>
<feature type="domain" description="Gfo/Idh/MocA-like oxidoreductase N-terminal" evidence="3">
    <location>
        <begin position="38"/>
        <end position="155"/>
    </location>
</feature>
<evidence type="ECO:0000313" key="6">
    <source>
        <dbReference type="Proteomes" id="UP000201613"/>
    </source>
</evidence>
<dbReference type="InterPro" id="IPR051317">
    <property type="entry name" value="Gfo/Idh/MocA_oxidoreduct"/>
</dbReference>
<feature type="domain" description="GFO/IDH/MocA-like oxidoreductase" evidence="4">
    <location>
        <begin position="166"/>
        <end position="282"/>
    </location>
</feature>
<dbReference type="Gene3D" id="3.40.50.720">
    <property type="entry name" value="NAD(P)-binding Rossmann-like Domain"/>
    <property type="match status" value="1"/>
</dbReference>
<dbReference type="PANTHER" id="PTHR43708">
    <property type="entry name" value="CONSERVED EXPRESSED OXIDOREDUCTASE (EUROFUNG)"/>
    <property type="match status" value="1"/>
</dbReference>
<dbReference type="EMBL" id="FXZK01000001">
    <property type="protein sequence ID" value="SMY06171.1"/>
    <property type="molecule type" value="Genomic_DNA"/>
</dbReference>
<evidence type="ECO:0000256" key="2">
    <source>
        <dbReference type="ARBA" id="ARBA00023002"/>
    </source>
</evidence>
<dbReference type="InterPro" id="IPR000683">
    <property type="entry name" value="Gfo/Idh/MocA-like_OxRdtase_N"/>
</dbReference>
<reference evidence="5 6" key="1">
    <citation type="submission" date="2017-05" db="EMBL/GenBank/DDBJ databases">
        <authorList>
            <person name="Song R."/>
            <person name="Chenine A.L."/>
            <person name="Ruprecht R.M."/>
        </authorList>
    </citation>
    <scope>NUCLEOTIDE SEQUENCE [LARGE SCALE GENOMIC DNA]</scope>
    <source>
        <strain evidence="5 6">CECT 8899</strain>
    </source>
</reference>
<dbReference type="InterPro" id="IPR055170">
    <property type="entry name" value="GFO_IDH_MocA-like_dom"/>
</dbReference>
<evidence type="ECO:0000256" key="1">
    <source>
        <dbReference type="ARBA" id="ARBA00010928"/>
    </source>
</evidence>
<dbReference type="RefSeq" id="WP_093990376.1">
    <property type="nucleotide sequence ID" value="NZ_FXZK01000001.1"/>
</dbReference>
<keyword evidence="2 5" id="KW-0560">Oxidoreductase</keyword>
<name>A0A238L995_9RHOB</name>
<dbReference type="SUPFAM" id="SSF55347">
    <property type="entry name" value="Glyceraldehyde-3-phosphate dehydrogenase-like, C-terminal domain"/>
    <property type="match status" value="1"/>
</dbReference>
<dbReference type="Proteomes" id="UP000201613">
    <property type="component" value="Unassembled WGS sequence"/>
</dbReference>
<dbReference type="AlphaFoldDB" id="A0A238L995"/>
<protein>
    <submittedName>
        <fullName evidence="5">1,5-anhydro-D-fructose reductase</fullName>
        <ecNumber evidence="5">1.1.1.292</ecNumber>
    </submittedName>
</protein>
<dbReference type="GO" id="GO:0033712">
    <property type="term" value="F:1,5-anhydro-D-fructose reductase (1,5-anhydro-D-mannitol-forming) activity"/>
    <property type="evidence" value="ECO:0007669"/>
    <property type="project" value="UniProtKB-EC"/>
</dbReference>
<evidence type="ECO:0000259" key="4">
    <source>
        <dbReference type="Pfam" id="PF22725"/>
    </source>
</evidence>
<dbReference type="Pfam" id="PF01408">
    <property type="entry name" value="GFO_IDH_MocA"/>
    <property type="match status" value="1"/>
</dbReference>
<dbReference type="PANTHER" id="PTHR43708:SF5">
    <property type="entry name" value="CONSERVED EXPRESSED OXIDOREDUCTASE (EUROFUNG)-RELATED"/>
    <property type="match status" value="1"/>
</dbReference>
<dbReference type="Gene3D" id="3.30.360.10">
    <property type="entry name" value="Dihydrodipicolinate Reductase, domain 2"/>
    <property type="match status" value="1"/>
</dbReference>
<sequence>MTEAPDSDTYALTAAEVPDIAAPDLPYRPPMPRDYRPRIGLIGAGGIAPSHLEAYRAAGWEVAAICNRTRAKAEALSAQFYPDAWVTDNPANIFADGSIDVVDITPHPADRFALMEAALRAGKHVLSQKPFVLDLDEGARLVDLAEANGVKLAVNQNGRWAPHMAWMRAAVQAGLIGEVISCHASIHWDHGWIAGTPFERIEDLILYDFGIHWFDFVSSIVGDRAEAVFATASTARGQAAKVPLMAQALIRMEGGQASLVFDGAAPHGPRNTTYIAGTKGSLCSDGPDLGVQSVTLTTAEGRARPVLEGQWFNDGFAGAMGALLVAIEADAEPANGARENLASLAMAFAAIESRRSGETVPIGSVRRISV</sequence>
<organism evidence="5 6">
    <name type="scientific">Flavimaricola marinus</name>
    <dbReference type="NCBI Taxonomy" id="1819565"/>
    <lineage>
        <taxon>Bacteria</taxon>
        <taxon>Pseudomonadati</taxon>
        <taxon>Pseudomonadota</taxon>
        <taxon>Alphaproteobacteria</taxon>
        <taxon>Rhodobacterales</taxon>
        <taxon>Paracoccaceae</taxon>
        <taxon>Flavimaricola</taxon>
    </lineage>
</organism>
<accession>A0A238L995</accession>
<comment type="similarity">
    <text evidence="1">Belongs to the Gfo/Idh/MocA family.</text>
</comment>
<keyword evidence="6" id="KW-1185">Reference proteome</keyword>
<gene>
    <name evidence="5" type="primary">afr_1</name>
    <name evidence="5" type="ORF">LOM8899_00293</name>
</gene>
<evidence type="ECO:0000259" key="3">
    <source>
        <dbReference type="Pfam" id="PF01408"/>
    </source>
</evidence>
<dbReference type="EC" id="1.1.1.292" evidence="5"/>
<proteinExistence type="inferred from homology"/>